<dbReference type="RefSeq" id="WP_069113395.1">
    <property type="nucleotide sequence ID" value="NZ_FNUC01000003.1"/>
</dbReference>
<evidence type="ECO:0000256" key="12">
    <source>
        <dbReference type="ARBA" id="ARBA00023251"/>
    </source>
</evidence>
<keyword evidence="13 17" id="KW-0961">Cell wall biogenesis/degradation</keyword>
<reference evidence="19" key="1">
    <citation type="submission" date="2016-10" db="EMBL/GenBank/DDBJ databases">
        <authorList>
            <person name="Varghese N."/>
            <person name="Submissions S."/>
        </authorList>
    </citation>
    <scope>NUCLEOTIDE SEQUENCE [LARGE SCALE GENOMIC DNA]</scope>
    <source>
        <strain evidence="19">DSM 45237</strain>
    </source>
</reference>
<keyword evidence="5 17" id="KW-1003">Cell membrane</keyword>
<feature type="transmembrane region" description="Helical" evidence="17">
    <location>
        <begin position="195"/>
        <end position="214"/>
    </location>
</feature>
<comment type="subcellular location">
    <subcellularLocation>
        <location evidence="1 17">Cell membrane</location>
        <topology evidence="1 17">Multi-pass membrane protein</topology>
    </subcellularLocation>
</comment>
<evidence type="ECO:0000313" key="18">
    <source>
        <dbReference type="EMBL" id="SEE81708.1"/>
    </source>
</evidence>
<dbReference type="NCBIfam" id="NF001392">
    <property type="entry name" value="PRK00281.2-1"/>
    <property type="match status" value="1"/>
</dbReference>
<evidence type="ECO:0000256" key="14">
    <source>
        <dbReference type="ARBA" id="ARBA00032707"/>
    </source>
</evidence>
<dbReference type="STRING" id="561176.SAMN04488561_2822"/>
<gene>
    <name evidence="17" type="primary">uppP</name>
    <name evidence="18" type="ORF">SAMN04488561_2822</name>
</gene>
<evidence type="ECO:0000256" key="8">
    <source>
        <dbReference type="ARBA" id="ARBA00022960"/>
    </source>
</evidence>
<comment type="catalytic activity">
    <reaction evidence="16 17">
        <text>di-trans,octa-cis-undecaprenyl diphosphate + H2O = di-trans,octa-cis-undecaprenyl phosphate + phosphate + H(+)</text>
        <dbReference type="Rhea" id="RHEA:28094"/>
        <dbReference type="ChEBI" id="CHEBI:15377"/>
        <dbReference type="ChEBI" id="CHEBI:15378"/>
        <dbReference type="ChEBI" id="CHEBI:43474"/>
        <dbReference type="ChEBI" id="CHEBI:58405"/>
        <dbReference type="ChEBI" id="CHEBI:60392"/>
        <dbReference type="EC" id="3.6.1.27"/>
    </reaction>
</comment>
<feature type="transmembrane region" description="Helical" evidence="17">
    <location>
        <begin position="126"/>
        <end position="143"/>
    </location>
</feature>
<dbReference type="GO" id="GO:0071555">
    <property type="term" value="P:cell wall organization"/>
    <property type="evidence" value="ECO:0007669"/>
    <property type="project" value="UniProtKB-KW"/>
</dbReference>
<dbReference type="EC" id="3.6.1.27" evidence="3 17"/>
<keyword evidence="12 17" id="KW-0046">Antibiotic resistance</keyword>
<evidence type="ECO:0000256" key="5">
    <source>
        <dbReference type="ARBA" id="ARBA00022475"/>
    </source>
</evidence>
<evidence type="ECO:0000313" key="19">
    <source>
        <dbReference type="Proteomes" id="UP000181980"/>
    </source>
</evidence>
<dbReference type="AlphaFoldDB" id="A0A1H5LZN1"/>
<evidence type="ECO:0000256" key="6">
    <source>
        <dbReference type="ARBA" id="ARBA00022692"/>
    </source>
</evidence>
<keyword evidence="10 17" id="KW-1133">Transmembrane helix</keyword>
<evidence type="ECO:0000256" key="7">
    <source>
        <dbReference type="ARBA" id="ARBA00022801"/>
    </source>
</evidence>
<sequence length="283" mass="30652">MEWFQAVVLGVLQGLTEFLPISSSAHLRIYPELFGWEDPGAAFTAVTQIGTETAVILYFARDIGRIVSAWFRSLAGGREASRGRRRRASYDPQDARMGWFVIIGTIPIGALGYLLQDVIRDDFRSLWIIATTLVVLGVILGIADRVGRKDRTIADLTYKDAVLIGFAQAMALIPGVSRSGASISMGLFLGLDRAAAARFAFLLAIPAVLGSGIFEWPGAMEEGSVYGAGPTILATIVAFAVGFAVIAWLMSWLEKRSFAPFIIYRVALGLFTFAMLATGTWSS</sequence>
<keyword evidence="7 17" id="KW-0378">Hydrolase</keyword>
<evidence type="ECO:0000256" key="1">
    <source>
        <dbReference type="ARBA" id="ARBA00004651"/>
    </source>
</evidence>
<evidence type="ECO:0000256" key="10">
    <source>
        <dbReference type="ARBA" id="ARBA00022989"/>
    </source>
</evidence>
<dbReference type="InterPro" id="IPR003824">
    <property type="entry name" value="UppP"/>
</dbReference>
<dbReference type="Proteomes" id="UP000181980">
    <property type="component" value="Unassembled WGS sequence"/>
</dbReference>
<evidence type="ECO:0000256" key="4">
    <source>
        <dbReference type="ARBA" id="ARBA00021581"/>
    </source>
</evidence>
<dbReference type="EMBL" id="FNUC01000003">
    <property type="protein sequence ID" value="SEE81708.1"/>
    <property type="molecule type" value="Genomic_DNA"/>
</dbReference>
<dbReference type="GO" id="GO:0046677">
    <property type="term" value="P:response to antibiotic"/>
    <property type="evidence" value="ECO:0007669"/>
    <property type="project" value="UniProtKB-UniRule"/>
</dbReference>
<evidence type="ECO:0000256" key="2">
    <source>
        <dbReference type="ARBA" id="ARBA00010621"/>
    </source>
</evidence>
<feature type="transmembrane region" description="Helical" evidence="17">
    <location>
        <begin position="95"/>
        <end position="114"/>
    </location>
</feature>
<dbReference type="GO" id="GO:0008360">
    <property type="term" value="P:regulation of cell shape"/>
    <property type="evidence" value="ECO:0007669"/>
    <property type="project" value="UniProtKB-KW"/>
</dbReference>
<dbReference type="GO" id="GO:0005886">
    <property type="term" value="C:plasma membrane"/>
    <property type="evidence" value="ECO:0007669"/>
    <property type="project" value="UniProtKB-SubCell"/>
</dbReference>
<keyword evidence="19" id="KW-1185">Reference proteome</keyword>
<dbReference type="GO" id="GO:0050380">
    <property type="term" value="F:undecaprenyl-diphosphatase activity"/>
    <property type="evidence" value="ECO:0007669"/>
    <property type="project" value="UniProtKB-UniRule"/>
</dbReference>
<comment type="miscellaneous">
    <text evidence="17">Bacitracin is thought to be involved in the inhibition of peptidoglycan synthesis by sequestering undecaprenyl diphosphate, thereby reducing the pool of lipid carrier available.</text>
</comment>
<feature type="transmembrane region" description="Helical" evidence="17">
    <location>
        <begin position="262"/>
        <end position="281"/>
    </location>
</feature>
<dbReference type="Pfam" id="PF02673">
    <property type="entry name" value="BacA"/>
    <property type="match status" value="1"/>
</dbReference>
<name>A0A1H5LZN1_9ACTN</name>
<dbReference type="GO" id="GO:0009252">
    <property type="term" value="P:peptidoglycan biosynthetic process"/>
    <property type="evidence" value="ECO:0007669"/>
    <property type="project" value="UniProtKB-KW"/>
</dbReference>
<protein>
    <recommendedName>
        <fullName evidence="4 17">Undecaprenyl-diphosphatase</fullName>
        <ecNumber evidence="3 17">3.6.1.27</ecNumber>
    </recommendedName>
    <alternativeName>
        <fullName evidence="15 17">Bacitracin resistance protein</fullName>
    </alternativeName>
    <alternativeName>
        <fullName evidence="14 17">Undecaprenyl pyrophosphate phosphatase</fullName>
    </alternativeName>
</protein>
<dbReference type="PANTHER" id="PTHR30622">
    <property type="entry name" value="UNDECAPRENYL-DIPHOSPHATASE"/>
    <property type="match status" value="1"/>
</dbReference>
<comment type="similarity">
    <text evidence="2 17">Belongs to the UppP family.</text>
</comment>
<keyword evidence="8 17" id="KW-0133">Cell shape</keyword>
<dbReference type="HAMAP" id="MF_01006">
    <property type="entry name" value="Undec_diphosphatase"/>
    <property type="match status" value="1"/>
</dbReference>
<dbReference type="NCBIfam" id="TIGR00753">
    <property type="entry name" value="undec_PP_bacA"/>
    <property type="match status" value="1"/>
</dbReference>
<keyword evidence="11 17" id="KW-0472">Membrane</keyword>
<feature type="transmembrane region" description="Helical" evidence="17">
    <location>
        <begin position="226"/>
        <end position="250"/>
    </location>
</feature>
<dbReference type="PANTHER" id="PTHR30622:SF4">
    <property type="entry name" value="UNDECAPRENYL-DIPHOSPHATASE"/>
    <property type="match status" value="1"/>
</dbReference>
<keyword evidence="9 17" id="KW-0573">Peptidoglycan synthesis</keyword>
<evidence type="ECO:0000256" key="9">
    <source>
        <dbReference type="ARBA" id="ARBA00022984"/>
    </source>
</evidence>
<organism evidence="18 19">
    <name type="scientific">Jiangella alba</name>
    <dbReference type="NCBI Taxonomy" id="561176"/>
    <lineage>
        <taxon>Bacteria</taxon>
        <taxon>Bacillati</taxon>
        <taxon>Actinomycetota</taxon>
        <taxon>Actinomycetes</taxon>
        <taxon>Jiangellales</taxon>
        <taxon>Jiangellaceae</taxon>
        <taxon>Jiangella</taxon>
    </lineage>
</organism>
<dbReference type="OrthoDB" id="9808289at2"/>
<accession>A0A1H5LZN1</accession>
<comment type="function">
    <text evidence="17">Catalyzes the dephosphorylation of undecaprenyl diphosphate (UPP). Confers resistance to bacitracin.</text>
</comment>
<evidence type="ECO:0000256" key="11">
    <source>
        <dbReference type="ARBA" id="ARBA00023136"/>
    </source>
</evidence>
<evidence type="ECO:0000256" key="13">
    <source>
        <dbReference type="ARBA" id="ARBA00023316"/>
    </source>
</evidence>
<evidence type="ECO:0000256" key="16">
    <source>
        <dbReference type="ARBA" id="ARBA00047594"/>
    </source>
</evidence>
<evidence type="ECO:0000256" key="17">
    <source>
        <dbReference type="HAMAP-Rule" id="MF_01006"/>
    </source>
</evidence>
<proteinExistence type="inferred from homology"/>
<evidence type="ECO:0000256" key="15">
    <source>
        <dbReference type="ARBA" id="ARBA00032932"/>
    </source>
</evidence>
<keyword evidence="6 17" id="KW-0812">Transmembrane</keyword>
<evidence type="ECO:0000256" key="3">
    <source>
        <dbReference type="ARBA" id="ARBA00012374"/>
    </source>
</evidence>